<proteinExistence type="predicted"/>
<dbReference type="EMBL" id="AKGD01000003">
    <property type="protein sequence ID" value="EIT68499.1"/>
    <property type="molecule type" value="Genomic_DNA"/>
</dbReference>
<dbReference type="PANTHER" id="PTHR30273">
    <property type="entry name" value="PERIPLASMIC SIGNAL SENSOR AND SIGMA FACTOR ACTIVATOR FECR-RELATED"/>
    <property type="match status" value="1"/>
</dbReference>
<evidence type="ECO:0008006" key="6">
    <source>
        <dbReference type="Google" id="ProtNLM"/>
    </source>
</evidence>
<dbReference type="STRING" id="1172194.WQQ_36940"/>
<dbReference type="OrthoDB" id="9771237at2"/>
<dbReference type="Proteomes" id="UP000003704">
    <property type="component" value="Unassembled WGS sequence"/>
</dbReference>
<dbReference type="Gene3D" id="2.60.120.1440">
    <property type="match status" value="1"/>
</dbReference>
<sequence length="352" mass="38080">MNTTTTTEATLEEAARWSARLCAPDCSDRDRADFERWMLADESHADAFAATQLLSDGVGLLADADAELAAMADEAYAMGAEGDPAVAVAAPPRTAQQLRRAPQRRRWTLPAGLAAGVVAAVIGLSAMQPHHGAPSGERYAAVDAARRIELADGSIVQLDVGSEMRVELTPRERRIDLERGRALFEVAHDSTRPFAVSAARSRTTALGTRFQVQNDADTVTVTLTEGSVAVEGLGSRDRHRERLEPGDQLRIAPERDGRWVRRRVDSEVVTSWSHGRLVFRGTPLSEALTEINRYSRVQVHLGDPDLGRLLVSGNFIPGDNRSIASAIASVLPLRPIESGDEILLFGLYGSGD</sequence>
<evidence type="ECO:0000259" key="2">
    <source>
        <dbReference type="Pfam" id="PF04773"/>
    </source>
</evidence>
<dbReference type="InterPro" id="IPR012373">
    <property type="entry name" value="Ferrdict_sens_TM"/>
</dbReference>
<dbReference type="InterPro" id="IPR006860">
    <property type="entry name" value="FecR"/>
</dbReference>
<evidence type="ECO:0000313" key="4">
    <source>
        <dbReference type="EMBL" id="EIT68499.1"/>
    </source>
</evidence>
<dbReference type="PIRSF" id="PIRSF018266">
    <property type="entry name" value="FecR"/>
    <property type="match status" value="1"/>
</dbReference>
<comment type="caution">
    <text evidence="4">The sequence shown here is derived from an EMBL/GenBank/DDBJ whole genome shotgun (WGS) entry which is preliminary data.</text>
</comment>
<dbReference type="Pfam" id="PF04773">
    <property type="entry name" value="FecR"/>
    <property type="match status" value="1"/>
</dbReference>
<keyword evidence="1" id="KW-1133">Transmembrane helix</keyword>
<dbReference type="GO" id="GO:0016989">
    <property type="term" value="F:sigma factor antagonist activity"/>
    <property type="evidence" value="ECO:0007669"/>
    <property type="project" value="TreeGrafter"/>
</dbReference>
<evidence type="ECO:0000256" key="1">
    <source>
        <dbReference type="SAM" id="Phobius"/>
    </source>
</evidence>
<protein>
    <recommendedName>
        <fullName evidence="6">FecR protein domain-containing protein</fullName>
    </recommendedName>
</protein>
<evidence type="ECO:0000259" key="3">
    <source>
        <dbReference type="Pfam" id="PF16220"/>
    </source>
</evidence>
<feature type="transmembrane region" description="Helical" evidence="1">
    <location>
        <begin position="107"/>
        <end position="127"/>
    </location>
</feature>
<keyword evidence="1" id="KW-0472">Membrane</keyword>
<gene>
    <name evidence="4" type="ORF">WQQ_36940</name>
</gene>
<feature type="domain" description="FecR N-terminal" evidence="3">
    <location>
        <begin position="12"/>
        <end position="52"/>
    </location>
</feature>
<reference evidence="4 5" key="1">
    <citation type="journal article" date="2012" name="J. Bacteriol.">
        <title>Genome Sequence of n-Alkane-Degrading Hydrocarboniphaga effusa Strain AP103T (ATCC BAA-332T).</title>
        <authorList>
            <person name="Chang H.K."/>
            <person name="Zylstra G.J."/>
            <person name="Chae J.C."/>
        </authorList>
    </citation>
    <scope>NUCLEOTIDE SEQUENCE [LARGE SCALE GENOMIC DNA]</scope>
    <source>
        <strain evidence="4 5">AP103</strain>
    </source>
</reference>
<keyword evidence="5" id="KW-1185">Reference proteome</keyword>
<dbReference type="AlphaFoldDB" id="I7Z9L5"/>
<dbReference type="RefSeq" id="WP_007186629.1">
    <property type="nucleotide sequence ID" value="NZ_AKGD01000003.1"/>
</dbReference>
<keyword evidence="1" id="KW-0812">Transmembrane</keyword>
<feature type="domain" description="FecR protein" evidence="2">
    <location>
        <begin position="142"/>
        <end position="228"/>
    </location>
</feature>
<dbReference type="Gene3D" id="3.55.50.30">
    <property type="match status" value="1"/>
</dbReference>
<dbReference type="PANTHER" id="PTHR30273:SF2">
    <property type="entry name" value="PROTEIN FECR"/>
    <property type="match status" value="1"/>
</dbReference>
<dbReference type="Pfam" id="PF16220">
    <property type="entry name" value="DUF4880"/>
    <property type="match status" value="1"/>
</dbReference>
<evidence type="ECO:0000313" key="5">
    <source>
        <dbReference type="Proteomes" id="UP000003704"/>
    </source>
</evidence>
<name>I7Z9L5_9GAMM</name>
<accession>I7Z9L5</accession>
<organism evidence="4 5">
    <name type="scientific">Hydrocarboniphaga effusa AP103</name>
    <dbReference type="NCBI Taxonomy" id="1172194"/>
    <lineage>
        <taxon>Bacteria</taxon>
        <taxon>Pseudomonadati</taxon>
        <taxon>Pseudomonadota</taxon>
        <taxon>Gammaproteobacteria</taxon>
        <taxon>Nevskiales</taxon>
        <taxon>Nevskiaceae</taxon>
        <taxon>Hydrocarboniphaga</taxon>
    </lineage>
</organism>
<dbReference type="InterPro" id="IPR032623">
    <property type="entry name" value="FecR_N"/>
</dbReference>